<accession>E0UNL8</accession>
<keyword evidence="2" id="KW-1185">Reference proteome</keyword>
<evidence type="ECO:0000313" key="1">
    <source>
        <dbReference type="EMBL" id="ADN18548.1"/>
    </source>
</evidence>
<proteinExistence type="predicted"/>
<reference evidence="2" key="1">
    <citation type="journal article" date="2011" name="MBio">
        <title>Novel metabolic attributes of the genus Cyanothece, comprising a group of unicellular nitrogen-fixing Cyanobacteria.</title>
        <authorList>
            <person name="Bandyopadhyay A."/>
            <person name="Elvitigala T."/>
            <person name="Welsh E."/>
            <person name="Stockel J."/>
            <person name="Liberton M."/>
            <person name="Min H."/>
            <person name="Sherman L.A."/>
            <person name="Pakrasi H.B."/>
        </authorList>
    </citation>
    <scope>NUCLEOTIDE SEQUENCE [LARGE SCALE GENOMIC DNA]</scope>
    <source>
        <strain evidence="2">PCC 7822</strain>
        <plasmid evidence="2">Cy782203</plasmid>
    </source>
</reference>
<sequence length="74" mass="8709">MQEVEQTSLFNVIAKYYLLVSADNRYWDGNNWTSQKYKARHYPTLTAAQSAQRQLRRLNRIFLKSPTTTIEAVL</sequence>
<keyword evidence="1" id="KW-0614">Plasmid</keyword>
<evidence type="ECO:0000313" key="2">
    <source>
        <dbReference type="Proteomes" id="UP000008206"/>
    </source>
</evidence>
<dbReference type="AlphaFoldDB" id="E0UNL8"/>
<name>E0UNL8_GLOV7</name>
<gene>
    <name evidence="1" type="ordered locus">Cyan7822_6904</name>
</gene>
<dbReference type="Proteomes" id="UP000008206">
    <property type="component" value="Plasmid Cy782203"/>
</dbReference>
<dbReference type="KEGG" id="cyj:Cyan7822_6904"/>
<protein>
    <submittedName>
        <fullName evidence="1">Uncharacterized protein</fullName>
    </submittedName>
</protein>
<organism evidence="1 2">
    <name type="scientific">Gloeothece verrucosa (strain PCC 7822)</name>
    <name type="common">Cyanothece sp. (strain PCC 7822)</name>
    <dbReference type="NCBI Taxonomy" id="497965"/>
    <lineage>
        <taxon>Bacteria</taxon>
        <taxon>Bacillati</taxon>
        <taxon>Cyanobacteriota</taxon>
        <taxon>Cyanophyceae</taxon>
        <taxon>Oscillatoriophycideae</taxon>
        <taxon>Chroococcales</taxon>
        <taxon>Aphanothecaceae</taxon>
        <taxon>Gloeothece</taxon>
        <taxon>Gloeothece verrucosa</taxon>
    </lineage>
</organism>
<dbReference type="HOGENOM" id="CLU_200330_0_0_3"/>
<geneLocation type="plasmid" evidence="1 2">
    <name>Cy782203</name>
</geneLocation>
<dbReference type="EMBL" id="CP002201">
    <property type="protein sequence ID" value="ADN18548.1"/>
    <property type="molecule type" value="Genomic_DNA"/>
</dbReference>